<keyword evidence="5" id="KW-0574">Periplasm</keyword>
<evidence type="ECO:0000256" key="1">
    <source>
        <dbReference type="ARBA" id="ARBA00008520"/>
    </source>
</evidence>
<keyword evidence="6" id="KW-0614">Plasmid</keyword>
<dbReference type="Gene3D" id="3.40.190.10">
    <property type="entry name" value="Periplasmic binding protein-like II"/>
    <property type="match status" value="2"/>
</dbReference>
<dbReference type="GO" id="GO:0015144">
    <property type="term" value="F:carbohydrate transmembrane transporter activity"/>
    <property type="evidence" value="ECO:0007669"/>
    <property type="project" value="InterPro"/>
</dbReference>
<proteinExistence type="inferred from homology"/>
<comment type="function">
    <text evidence="5">Part of the ABC transporter complex MalEFGK involved in maltose/maltodextrin import. Binds maltose and higher maltodextrins.</text>
</comment>
<reference evidence="6 7" key="1">
    <citation type="journal article" date="2013" name="Antonie Van Leeuwenhoek">
        <title>Paracoccus zhejiangensis sp. nov., isolated from activated sludge in wastewater-treatment system.</title>
        <authorList>
            <person name="Wu Z.G."/>
            <person name="Zhang D.F."/>
            <person name="Liu Y.L."/>
            <person name="Wang F."/>
            <person name="Jiang X."/>
            <person name="Li C."/>
            <person name="Li S.P."/>
            <person name="Hong Q."/>
            <person name="Li W.J."/>
        </authorList>
    </citation>
    <scope>NUCLEOTIDE SEQUENCE [LARGE SCALE GENOMIC DNA]</scope>
    <source>
        <strain evidence="6 7">J6</strain>
        <plasmid evidence="7">Plasmid ppz03</plasmid>
    </source>
</reference>
<dbReference type="EMBL" id="CP025433">
    <property type="protein sequence ID" value="AUH66938.1"/>
    <property type="molecule type" value="Genomic_DNA"/>
</dbReference>
<comment type="similarity">
    <text evidence="1 5">Belongs to the bacterial solute-binding protein 1 family.</text>
</comment>
<feature type="signal peptide" evidence="5">
    <location>
        <begin position="1"/>
        <end position="20"/>
    </location>
</feature>
<accession>A0A2H5F5V9</accession>
<keyword evidence="4 5" id="KW-0732">Signal</keyword>
<evidence type="ECO:0000256" key="5">
    <source>
        <dbReference type="RuleBase" id="RU365005"/>
    </source>
</evidence>
<dbReference type="GO" id="GO:0042597">
    <property type="term" value="C:periplasmic space"/>
    <property type="evidence" value="ECO:0007669"/>
    <property type="project" value="UniProtKB-SubCell"/>
</dbReference>
<evidence type="ECO:0000256" key="4">
    <source>
        <dbReference type="ARBA" id="ARBA00022729"/>
    </source>
</evidence>
<sequence length="386" mass="40593">MTKFFGLTGLLLCTAMPAFAFEDGKILIWTGANRDKAALEAAVKPFTEEYGVDVSVEVVDPDLAQKFQQAASTGDGPDIVMWAHDRFGEWASGGLIRSVQPSAEWSDGVLASAMDAVRFDNVTWGYPVSVEAVHLIYNTDLIETPPSSFEDLIAMSYDGQKILWDYNNAYFTMPLLMANGGFAFQKIDGSYDGSKTGVNNEGAIKGATMLKRLIDEGLMPSGVDYGVMDGAMNKGEVAMVLNGPWAWPSLTESGINFGVAPIPSVDGAVSTPFLGVLAMAVNAATPNADLAVELLENYLLTDEGLATWNATGALGALADVSAAAAQDDPHVSGMLKTAETAVPMPSNPEMGAYWAAMAPALTNITTGAQDPATALNDAAARILGGN</sequence>
<evidence type="ECO:0000313" key="7">
    <source>
        <dbReference type="Proteomes" id="UP000234530"/>
    </source>
</evidence>
<dbReference type="OrthoDB" id="9766989at2"/>
<dbReference type="Proteomes" id="UP000234530">
    <property type="component" value="Plasmid pPZ03"/>
</dbReference>
<dbReference type="GO" id="GO:1901982">
    <property type="term" value="F:maltose binding"/>
    <property type="evidence" value="ECO:0007669"/>
    <property type="project" value="TreeGrafter"/>
</dbReference>
<protein>
    <recommendedName>
        <fullName evidence="5">Maltodextrin-binding protein</fullName>
    </recommendedName>
</protein>
<dbReference type="KEGG" id="pzh:CX676_21805"/>
<name>A0A2H5F5V9_9RHOB</name>
<evidence type="ECO:0000313" key="6">
    <source>
        <dbReference type="EMBL" id="AUH66938.1"/>
    </source>
</evidence>
<comment type="subcellular location">
    <subcellularLocation>
        <location evidence="5">Periplasm</location>
    </subcellularLocation>
</comment>
<dbReference type="SUPFAM" id="SSF53850">
    <property type="entry name" value="Periplasmic binding protein-like II"/>
    <property type="match status" value="1"/>
</dbReference>
<organism evidence="6 7">
    <name type="scientific">Paracoccus zhejiangensis</name>
    <dbReference type="NCBI Taxonomy" id="1077935"/>
    <lineage>
        <taxon>Bacteria</taxon>
        <taxon>Pseudomonadati</taxon>
        <taxon>Pseudomonadota</taxon>
        <taxon>Alphaproteobacteria</taxon>
        <taxon>Rhodobacterales</taxon>
        <taxon>Paracoccaceae</taxon>
        <taxon>Paracoccus</taxon>
    </lineage>
</organism>
<keyword evidence="3 5" id="KW-0762">Sugar transport</keyword>
<dbReference type="AlphaFoldDB" id="A0A2H5F5V9"/>
<gene>
    <name evidence="6" type="ORF">CX676_21805</name>
</gene>
<dbReference type="PANTHER" id="PTHR30061">
    <property type="entry name" value="MALTOSE-BINDING PERIPLASMIC PROTEIN"/>
    <property type="match status" value="1"/>
</dbReference>
<evidence type="ECO:0000256" key="2">
    <source>
        <dbReference type="ARBA" id="ARBA00022448"/>
    </source>
</evidence>
<dbReference type="GO" id="GO:0015768">
    <property type="term" value="P:maltose transport"/>
    <property type="evidence" value="ECO:0007669"/>
    <property type="project" value="TreeGrafter"/>
</dbReference>
<dbReference type="InterPro" id="IPR006060">
    <property type="entry name" value="Maltose/Cyclodextrin-bd"/>
</dbReference>
<dbReference type="InterPro" id="IPR006059">
    <property type="entry name" value="SBP"/>
</dbReference>
<dbReference type="RefSeq" id="WP_101754891.1">
    <property type="nucleotide sequence ID" value="NZ_CP025433.1"/>
</dbReference>
<dbReference type="PRINTS" id="PR00181">
    <property type="entry name" value="MALTOSEBP"/>
</dbReference>
<keyword evidence="2 5" id="KW-0813">Transport</keyword>
<feature type="chain" id="PRO_5013986008" description="Maltodextrin-binding protein" evidence="5">
    <location>
        <begin position="21"/>
        <end position="386"/>
    </location>
</feature>
<dbReference type="PANTHER" id="PTHR30061:SF50">
    <property type="entry name" value="MALTOSE_MALTODEXTRIN-BINDING PERIPLASMIC PROTEIN"/>
    <property type="match status" value="1"/>
</dbReference>
<geneLocation type="plasmid" evidence="7">
    <name>ppz03</name>
</geneLocation>
<dbReference type="NCBIfam" id="NF007011">
    <property type="entry name" value="PRK09474.1"/>
    <property type="match status" value="1"/>
</dbReference>
<keyword evidence="7" id="KW-1185">Reference proteome</keyword>
<evidence type="ECO:0000256" key="3">
    <source>
        <dbReference type="ARBA" id="ARBA00022597"/>
    </source>
</evidence>
<dbReference type="GO" id="GO:0055052">
    <property type="term" value="C:ATP-binding cassette (ABC) transporter complex, substrate-binding subunit-containing"/>
    <property type="evidence" value="ECO:0007669"/>
    <property type="project" value="TreeGrafter"/>
</dbReference>
<dbReference type="Pfam" id="PF13416">
    <property type="entry name" value="SBP_bac_8"/>
    <property type="match status" value="1"/>
</dbReference>
<dbReference type="GO" id="GO:0042956">
    <property type="term" value="P:maltodextrin transmembrane transport"/>
    <property type="evidence" value="ECO:0007669"/>
    <property type="project" value="TreeGrafter"/>
</dbReference>